<evidence type="ECO:0000313" key="3">
    <source>
        <dbReference type="Proteomes" id="UP001391051"/>
    </source>
</evidence>
<evidence type="ECO:0000313" key="2">
    <source>
        <dbReference type="EMBL" id="KAK7956506.1"/>
    </source>
</evidence>
<dbReference type="Proteomes" id="UP001391051">
    <property type="component" value="Unassembled WGS sequence"/>
</dbReference>
<dbReference type="RefSeq" id="XP_066701812.1">
    <property type="nucleotide sequence ID" value="XM_066841950.1"/>
</dbReference>
<feature type="compositionally biased region" description="Polar residues" evidence="1">
    <location>
        <begin position="1"/>
        <end position="12"/>
    </location>
</feature>
<dbReference type="GeneID" id="92075012"/>
<dbReference type="EMBL" id="JAQQWE010000004">
    <property type="protein sequence ID" value="KAK7956506.1"/>
    <property type="molecule type" value="Genomic_DNA"/>
</dbReference>
<proteinExistence type="predicted"/>
<feature type="compositionally biased region" description="Basic and acidic residues" evidence="1">
    <location>
        <begin position="69"/>
        <end position="87"/>
    </location>
</feature>
<reference evidence="2 3" key="1">
    <citation type="submission" date="2023-01" db="EMBL/GenBank/DDBJ databases">
        <title>Analysis of 21 Apiospora genomes using comparative genomics revels a genus with tremendous synthesis potential of carbohydrate active enzymes and secondary metabolites.</title>
        <authorList>
            <person name="Sorensen T."/>
        </authorList>
    </citation>
    <scope>NUCLEOTIDE SEQUENCE [LARGE SCALE GENOMIC DNA]</scope>
    <source>
        <strain evidence="2 3">CBS 24483</strain>
    </source>
</reference>
<name>A0ABR1QIE5_9PEZI</name>
<feature type="compositionally biased region" description="Polar residues" evidence="1">
    <location>
        <begin position="23"/>
        <end position="32"/>
    </location>
</feature>
<comment type="caution">
    <text evidence="2">The sequence shown here is derived from an EMBL/GenBank/DDBJ whole genome shotgun (WGS) entry which is preliminary data.</text>
</comment>
<sequence length="87" mass="9424">MTSNTNSSQGTAGSRAEPEAAKDTQQSGESWPTWCSTCQALKAGEHACEKPASEAAGITKPEPVYQSRLSHDSETRPVFRAQKREGW</sequence>
<organism evidence="2 3">
    <name type="scientific">Apiospora aurea</name>
    <dbReference type="NCBI Taxonomy" id="335848"/>
    <lineage>
        <taxon>Eukaryota</taxon>
        <taxon>Fungi</taxon>
        <taxon>Dikarya</taxon>
        <taxon>Ascomycota</taxon>
        <taxon>Pezizomycotina</taxon>
        <taxon>Sordariomycetes</taxon>
        <taxon>Xylariomycetidae</taxon>
        <taxon>Amphisphaeriales</taxon>
        <taxon>Apiosporaceae</taxon>
        <taxon>Apiospora</taxon>
    </lineage>
</organism>
<protein>
    <submittedName>
        <fullName evidence="2">Uncharacterized protein</fullName>
    </submittedName>
</protein>
<accession>A0ABR1QIE5</accession>
<evidence type="ECO:0000256" key="1">
    <source>
        <dbReference type="SAM" id="MobiDB-lite"/>
    </source>
</evidence>
<feature type="region of interest" description="Disordered" evidence="1">
    <location>
        <begin position="1"/>
        <end position="32"/>
    </location>
</feature>
<keyword evidence="3" id="KW-1185">Reference proteome</keyword>
<feature type="region of interest" description="Disordered" evidence="1">
    <location>
        <begin position="51"/>
        <end position="87"/>
    </location>
</feature>
<gene>
    <name evidence="2" type="ORF">PG986_005728</name>
</gene>